<keyword evidence="10" id="KW-0007">Acetylation</keyword>
<dbReference type="AlphaFoldDB" id="A0A1S3GKT9"/>
<dbReference type="GO" id="GO:0005743">
    <property type="term" value="C:mitochondrial inner membrane"/>
    <property type="evidence" value="ECO:0007669"/>
    <property type="project" value="UniProtKB-SubCell"/>
</dbReference>
<comment type="similarity">
    <text evidence="2">Belongs to the ATPase F chain family.</text>
</comment>
<dbReference type="GO" id="GO:0045259">
    <property type="term" value="C:proton-transporting ATP synthase complex"/>
    <property type="evidence" value="ECO:0007669"/>
    <property type="project" value="UniProtKB-KW"/>
</dbReference>
<dbReference type="GeneID" id="105998423"/>
<keyword evidence="3" id="KW-0813">Transport</keyword>
<dbReference type="OrthoDB" id="8921675at2759"/>
<evidence type="ECO:0000256" key="16">
    <source>
        <dbReference type="ARBA" id="ARBA00054012"/>
    </source>
</evidence>
<evidence type="ECO:0000313" key="20">
    <source>
        <dbReference type="RefSeq" id="XP_012888617.1"/>
    </source>
</evidence>
<name>A0A1S3GKT9_DIPOR</name>
<dbReference type="PANTHER" id="PTHR13080:SF16">
    <property type="entry name" value="ATP SYNTHASE SUBUNIT F, MITOCHONDRIAL"/>
    <property type="match status" value="1"/>
</dbReference>
<keyword evidence="13" id="KW-0472">Membrane</keyword>
<evidence type="ECO:0000256" key="17">
    <source>
        <dbReference type="ARBA" id="ARBA00064647"/>
    </source>
</evidence>
<evidence type="ECO:0000256" key="13">
    <source>
        <dbReference type="ARBA" id="ARBA00023136"/>
    </source>
</evidence>
<keyword evidence="7" id="KW-0375">Hydrogen ion transport</keyword>
<evidence type="ECO:0000256" key="3">
    <source>
        <dbReference type="ARBA" id="ARBA00022448"/>
    </source>
</evidence>
<evidence type="ECO:0000256" key="2">
    <source>
        <dbReference type="ARBA" id="ARBA00005895"/>
    </source>
</evidence>
<comment type="subunit">
    <text evidence="17">Component of the ATP synthase complex composed at least of ATP5F1A/subunit alpha, ATP5F1B/subunit beta, ATP5MC1/subunit c (homooctomer), MT-ATP6/subunit a, MT-ATP8/subunit 8, ATP5ME/subunit e, ATP5MF/subunit f, ATP5MG/subunit g, ATP5MK/subunit k, ATP5MJ/subunit j, ATP5F1C/subunit gamma, ATP5F1D/subunit delta, ATP5F1E/subunit epsilon, ATP5PF/subunit F6, ATP5PB/subunit b, ATP5PD/subunit d, ATP5PO/subunit OSCP. ATP synthase complex consists of a soluble F(1) head domain (subunits alpha(3) and beta(3)) - the catalytic core - and a membrane F(0) domain - the membrane proton channel (subunits c, a, 8, e, f, g, k and j). These two domains are linked by a central stalk (subunits gamma, delta, and epsilon) rotating inside the F1 region and a stationary peripheral stalk (subunits F6, b, d, and OSCP).</text>
</comment>
<keyword evidence="8" id="KW-0999">Mitochondrion inner membrane</keyword>
<dbReference type="GO" id="GO:0042776">
    <property type="term" value="P:proton motive force-driven mitochondrial ATP synthesis"/>
    <property type="evidence" value="ECO:0007669"/>
    <property type="project" value="TreeGrafter"/>
</dbReference>
<evidence type="ECO:0000256" key="5">
    <source>
        <dbReference type="ARBA" id="ARBA00022553"/>
    </source>
</evidence>
<comment type="function">
    <text evidence="16">Subunit f, of the mitochondrial membrane ATP synthase complex (F(1)F(0) ATP synthase or Complex V) that produces ATP from ADP in the presence of a proton gradient across the membrane which is generated by electron transport complexes of the respiratory chain. ATP synthase complex consist of a soluble F(1) head domain - the catalytic core - and a membrane F(1) domain - the membrane proton channel. These two domains are linked by a central stalk rotating inside the F(1) region and a stationary peripheral stalk. During catalysis, ATP synthesis in the catalytic domain of F(1) is coupled via a rotary mechanism of the central stalk subunits to proton translocation. In vivo, can only synthesize ATP although its ATP hydrolase activity can be activated artificially in vitro. Part of the complex F(0) domain.</text>
</comment>
<evidence type="ECO:0000256" key="1">
    <source>
        <dbReference type="ARBA" id="ARBA00004434"/>
    </source>
</evidence>
<evidence type="ECO:0000256" key="11">
    <source>
        <dbReference type="ARBA" id="ARBA00023065"/>
    </source>
</evidence>
<dbReference type="InParanoid" id="A0A1S3GKT9"/>
<proteinExistence type="inferred from homology"/>
<keyword evidence="9" id="KW-1133">Transmembrane helix</keyword>
<dbReference type="Proteomes" id="UP000081671">
    <property type="component" value="Unplaced"/>
</dbReference>
<keyword evidence="14" id="KW-0066">ATP synthesis</keyword>
<sequence>MASIVPLKEKKLMDVKLVELPNRILVRDFTPKGIAGAFWRGYDRYFNKYINAKKGSIAGVNMVLAYYVLFNSCHCFRELKHERHRKYH</sequence>
<dbReference type="PANTHER" id="PTHR13080">
    <property type="entry name" value="ATP SYNTHASE F CHAIN, MITOCHONDRIAL-RELATED"/>
    <property type="match status" value="1"/>
</dbReference>
<evidence type="ECO:0000256" key="14">
    <source>
        <dbReference type="ARBA" id="ARBA00023310"/>
    </source>
</evidence>
<evidence type="ECO:0000256" key="9">
    <source>
        <dbReference type="ARBA" id="ARBA00022989"/>
    </source>
</evidence>
<evidence type="ECO:0000256" key="4">
    <source>
        <dbReference type="ARBA" id="ARBA00022547"/>
    </source>
</evidence>
<organism evidence="19 20">
    <name type="scientific">Dipodomys ordii</name>
    <name type="common">Ord's kangaroo rat</name>
    <dbReference type="NCBI Taxonomy" id="10020"/>
    <lineage>
        <taxon>Eukaryota</taxon>
        <taxon>Metazoa</taxon>
        <taxon>Chordata</taxon>
        <taxon>Craniata</taxon>
        <taxon>Vertebrata</taxon>
        <taxon>Euteleostomi</taxon>
        <taxon>Mammalia</taxon>
        <taxon>Eutheria</taxon>
        <taxon>Euarchontoglires</taxon>
        <taxon>Glires</taxon>
        <taxon>Rodentia</taxon>
        <taxon>Castorimorpha</taxon>
        <taxon>Heteromyidae</taxon>
        <taxon>Dipodomyinae</taxon>
        <taxon>Dipodomys</taxon>
    </lineage>
</organism>
<evidence type="ECO:0000256" key="8">
    <source>
        <dbReference type="ARBA" id="ARBA00022792"/>
    </source>
</evidence>
<dbReference type="KEGG" id="dord:105998423"/>
<accession>A0A1S3GKT9</accession>
<dbReference type="STRING" id="10020.ENSDORP00000000693"/>
<keyword evidence="19" id="KW-1185">Reference proteome</keyword>
<evidence type="ECO:0000256" key="15">
    <source>
        <dbReference type="ARBA" id="ARBA00032201"/>
    </source>
</evidence>
<dbReference type="InterPro" id="IPR019344">
    <property type="entry name" value="F1F0-ATPsyn_F_prd"/>
</dbReference>
<dbReference type="FunCoup" id="A0A1S3GKT9">
    <property type="interactions" value="1119"/>
</dbReference>
<evidence type="ECO:0000256" key="10">
    <source>
        <dbReference type="ARBA" id="ARBA00022990"/>
    </source>
</evidence>
<dbReference type="GO" id="GO:0046933">
    <property type="term" value="F:proton-transporting ATP synthase activity, rotational mechanism"/>
    <property type="evidence" value="ECO:0007669"/>
    <property type="project" value="TreeGrafter"/>
</dbReference>
<keyword evidence="5" id="KW-0597">Phosphoprotein</keyword>
<keyword evidence="4" id="KW-0138">CF(0)</keyword>
<keyword evidence="11" id="KW-0406">Ion transport</keyword>
<evidence type="ECO:0000256" key="18">
    <source>
        <dbReference type="ARBA" id="ARBA00070733"/>
    </source>
</evidence>
<reference evidence="20" key="1">
    <citation type="submission" date="2025-08" db="UniProtKB">
        <authorList>
            <consortium name="RefSeq"/>
        </authorList>
    </citation>
    <scope>IDENTIFICATION</scope>
    <source>
        <tissue evidence="20">Kidney</tissue>
    </source>
</reference>
<protein>
    <recommendedName>
        <fullName evidence="18">ATP synthase F(0) complex subunit f, mitochondrial</fullName>
    </recommendedName>
    <alternativeName>
        <fullName evidence="15">ATP synthase membrane subunit f</fullName>
    </alternativeName>
</protein>
<keyword evidence="12" id="KW-0496">Mitochondrion</keyword>
<keyword evidence="6" id="KW-0812">Transmembrane</keyword>
<dbReference type="RefSeq" id="XP_012888617.1">
    <property type="nucleotide sequence ID" value="XM_013033163.1"/>
</dbReference>
<gene>
    <name evidence="20" type="primary">LOC105998423</name>
</gene>
<evidence type="ECO:0000256" key="6">
    <source>
        <dbReference type="ARBA" id="ARBA00022692"/>
    </source>
</evidence>
<comment type="subcellular location">
    <subcellularLocation>
        <location evidence="1">Mitochondrion inner membrane</location>
        <topology evidence="1">Single-pass membrane protein</topology>
    </subcellularLocation>
</comment>
<dbReference type="Pfam" id="PF10206">
    <property type="entry name" value="WRW"/>
    <property type="match status" value="1"/>
</dbReference>
<evidence type="ECO:0000256" key="12">
    <source>
        <dbReference type="ARBA" id="ARBA00023128"/>
    </source>
</evidence>
<evidence type="ECO:0000256" key="7">
    <source>
        <dbReference type="ARBA" id="ARBA00022781"/>
    </source>
</evidence>
<evidence type="ECO:0000313" key="19">
    <source>
        <dbReference type="Proteomes" id="UP000081671"/>
    </source>
</evidence>